<accession>A0A1F6DFX6</accession>
<sequence>MAPSEKIDRNKTSVHSVWPIIGYTFVVAGLGAGIVMLAELVLEPHGVKQNVVGGIGWAILGVGFMLVARKFVATVSMDGTTRRVIATMLRTGAAVVLVLVASLLAARGLLAWEESKRLESAVFSLSGECLAQHVTALKTVRRIVTAVIGEYPENRAAKLSFTRELDGLECAQFVAGRTVLGAFVTLPTEAKRIRANLRSQRAAELLPSVLSGAGETAEAFSTWCKERAEEETCRSVRVTMILGPSDKFTPEGVRGDDVMSVTLDRELAFTQTLHAPWLYLFVNDVGAPVVVELEYLRQPWRVPRDFHWFRRWILPRTELDVALSNQTILAFQPRLSGRYELRFTRVLPAVSRHAGGEVE</sequence>
<feature type="transmembrane region" description="Helical" evidence="1">
    <location>
        <begin position="92"/>
        <end position="110"/>
    </location>
</feature>
<comment type="caution">
    <text evidence="2">The sequence shown here is derived from an EMBL/GenBank/DDBJ whole genome shotgun (WGS) entry which is preliminary data.</text>
</comment>
<evidence type="ECO:0000313" key="2">
    <source>
        <dbReference type="EMBL" id="OGG60227.1"/>
    </source>
</evidence>
<keyword evidence="1" id="KW-0812">Transmembrane</keyword>
<keyword evidence="1" id="KW-0472">Membrane</keyword>
<dbReference type="Proteomes" id="UP000176377">
    <property type="component" value="Unassembled WGS sequence"/>
</dbReference>
<feature type="transmembrane region" description="Helical" evidence="1">
    <location>
        <begin position="54"/>
        <end position="72"/>
    </location>
</feature>
<name>A0A1F6DFX6_9BACT</name>
<keyword evidence="1" id="KW-1133">Transmembrane helix</keyword>
<protein>
    <submittedName>
        <fullName evidence="2">Uncharacterized protein</fullName>
    </submittedName>
</protein>
<evidence type="ECO:0000313" key="3">
    <source>
        <dbReference type="Proteomes" id="UP000176377"/>
    </source>
</evidence>
<dbReference type="EMBL" id="MFLA01000012">
    <property type="protein sequence ID" value="OGG60227.1"/>
    <property type="molecule type" value="Genomic_DNA"/>
</dbReference>
<gene>
    <name evidence="2" type="ORF">A2765_00320</name>
</gene>
<evidence type="ECO:0000256" key="1">
    <source>
        <dbReference type="SAM" id="Phobius"/>
    </source>
</evidence>
<proteinExistence type="predicted"/>
<dbReference type="AlphaFoldDB" id="A0A1F6DFX6"/>
<organism evidence="2 3">
    <name type="scientific">Candidatus Kaiserbacteria bacterium RIFCSPHIGHO2_01_FULL_56_24</name>
    <dbReference type="NCBI Taxonomy" id="1798487"/>
    <lineage>
        <taxon>Bacteria</taxon>
        <taxon>Candidatus Kaiseribacteriota</taxon>
    </lineage>
</organism>
<reference evidence="2 3" key="1">
    <citation type="journal article" date="2016" name="Nat. Commun.">
        <title>Thousands of microbial genomes shed light on interconnected biogeochemical processes in an aquifer system.</title>
        <authorList>
            <person name="Anantharaman K."/>
            <person name="Brown C.T."/>
            <person name="Hug L.A."/>
            <person name="Sharon I."/>
            <person name="Castelle C.J."/>
            <person name="Probst A.J."/>
            <person name="Thomas B.C."/>
            <person name="Singh A."/>
            <person name="Wilkins M.J."/>
            <person name="Karaoz U."/>
            <person name="Brodie E.L."/>
            <person name="Williams K.H."/>
            <person name="Hubbard S.S."/>
            <person name="Banfield J.F."/>
        </authorList>
    </citation>
    <scope>NUCLEOTIDE SEQUENCE [LARGE SCALE GENOMIC DNA]</scope>
</reference>
<feature type="transmembrane region" description="Helical" evidence="1">
    <location>
        <begin position="20"/>
        <end position="42"/>
    </location>
</feature>